<dbReference type="AlphaFoldDB" id="A0A0G0JJB6"/>
<name>A0A0G0JJB6_9BACT</name>
<protein>
    <submittedName>
        <fullName evidence="1">Uncharacterized protein</fullName>
    </submittedName>
</protein>
<reference evidence="1 2" key="1">
    <citation type="journal article" date="2015" name="Nature">
        <title>rRNA introns, odd ribosomes, and small enigmatic genomes across a large radiation of phyla.</title>
        <authorList>
            <person name="Brown C.T."/>
            <person name="Hug L.A."/>
            <person name="Thomas B.C."/>
            <person name="Sharon I."/>
            <person name="Castelle C.J."/>
            <person name="Singh A."/>
            <person name="Wilkins M.J."/>
            <person name="Williams K.H."/>
            <person name="Banfield J.F."/>
        </authorList>
    </citation>
    <scope>NUCLEOTIDE SEQUENCE [LARGE SCALE GENOMIC DNA]</scope>
</reference>
<gene>
    <name evidence="1" type="ORF">US53_C0036G0016</name>
</gene>
<proteinExistence type="predicted"/>
<accession>A0A0G0JJB6</accession>
<comment type="caution">
    <text evidence="1">The sequence shown here is derived from an EMBL/GenBank/DDBJ whole genome shotgun (WGS) entry which is preliminary data.</text>
</comment>
<sequence length="54" mass="6335">MTRKKTMNGNIVQTLNPKSQTYVLIDRKEGKIISYHPRKNTPYKNIPILRKHNG</sequence>
<dbReference type="EMBL" id="LBTI01000036">
    <property type="protein sequence ID" value="KKQ36824.1"/>
    <property type="molecule type" value="Genomic_DNA"/>
</dbReference>
<dbReference type="STRING" id="1618545.US53_C0036G0016"/>
<evidence type="ECO:0000313" key="2">
    <source>
        <dbReference type="Proteomes" id="UP000034591"/>
    </source>
</evidence>
<organism evidence="1 2">
    <name type="scientific">Candidatus Woesebacteria bacterium GW2011_GWA1_37_7</name>
    <dbReference type="NCBI Taxonomy" id="1618545"/>
    <lineage>
        <taxon>Bacteria</taxon>
        <taxon>Candidatus Woeseibacteriota</taxon>
    </lineage>
</organism>
<dbReference type="Proteomes" id="UP000034591">
    <property type="component" value="Unassembled WGS sequence"/>
</dbReference>
<evidence type="ECO:0000313" key="1">
    <source>
        <dbReference type="EMBL" id="KKQ36824.1"/>
    </source>
</evidence>